<organism evidence="1">
    <name type="scientific">marine sediment metagenome</name>
    <dbReference type="NCBI Taxonomy" id="412755"/>
    <lineage>
        <taxon>unclassified sequences</taxon>
        <taxon>metagenomes</taxon>
        <taxon>ecological metagenomes</taxon>
    </lineage>
</organism>
<proteinExistence type="predicted"/>
<accession>A0A0F9J8M8</accession>
<gene>
    <name evidence="1" type="ORF">LCGC14_1484040</name>
</gene>
<reference evidence="1" key="1">
    <citation type="journal article" date="2015" name="Nature">
        <title>Complex archaea that bridge the gap between prokaryotes and eukaryotes.</title>
        <authorList>
            <person name="Spang A."/>
            <person name="Saw J.H."/>
            <person name="Jorgensen S.L."/>
            <person name="Zaremba-Niedzwiedzka K."/>
            <person name="Martijn J."/>
            <person name="Lind A.E."/>
            <person name="van Eijk R."/>
            <person name="Schleper C."/>
            <person name="Guy L."/>
            <person name="Ettema T.J."/>
        </authorList>
    </citation>
    <scope>NUCLEOTIDE SEQUENCE</scope>
</reference>
<evidence type="ECO:0000313" key="1">
    <source>
        <dbReference type="EMBL" id="KKM66154.1"/>
    </source>
</evidence>
<sequence>MKNFDSLTQTEFRELSKRWFSIYPLIYYQLIHYKHIDFTFKNEKIKSMFNSLSKQSTLFDLQEIFIKHILSLSLLEEFFKSTDNLIELSKTFFINNYNTKNILQNMRYSYLIDSYEKSFHPSFKNDEIGVINWRHDGWWNCYFGELKDTQAKNKLLEIYQLPKKNRKDFKYTKFCLTLSYRLSESGNIKLARKILKKEKYFFRFKIMKGIDGSFIFRFIKTFEMYIRYNINIETFLYKSAKKENEKKKRLKKINKLNSNKKLSIYSILNDIFNKSWDSSKTRPQHLLRIAEVMIDLYLLTRNKLKKQSLIEEINKIYIKFLKTICSHYYGSNVVTVNYFIIFEFYFSLSYFLEKIYDVDIQNY</sequence>
<comment type="caution">
    <text evidence="1">The sequence shown here is derived from an EMBL/GenBank/DDBJ whole genome shotgun (WGS) entry which is preliminary data.</text>
</comment>
<dbReference type="EMBL" id="LAZR01010590">
    <property type="protein sequence ID" value="KKM66154.1"/>
    <property type="molecule type" value="Genomic_DNA"/>
</dbReference>
<name>A0A0F9J8M8_9ZZZZ</name>
<dbReference type="AlphaFoldDB" id="A0A0F9J8M8"/>
<protein>
    <submittedName>
        <fullName evidence="1">Uncharacterized protein</fullName>
    </submittedName>
</protein>